<dbReference type="EMBL" id="JAQOMS010000002">
    <property type="protein sequence ID" value="MDC2891207.1"/>
    <property type="molecule type" value="Genomic_DNA"/>
</dbReference>
<evidence type="ECO:0000256" key="3">
    <source>
        <dbReference type="ARBA" id="ARBA00023237"/>
    </source>
</evidence>
<evidence type="ECO:0008006" key="6">
    <source>
        <dbReference type="Google" id="ProtNLM"/>
    </source>
</evidence>
<accession>A0ABT5FJ45</accession>
<evidence type="ECO:0000256" key="1">
    <source>
        <dbReference type="ARBA" id="ARBA00004442"/>
    </source>
</evidence>
<sequence length="161" mass="18012">MIQGTREGESITPEFAGLYSNTFADDTIGVAISLSYQERDGGNQSVTTQDFMGRNFVTQQDIIDEVDDAEWGSIPVGDPSAKNFPTEVGTGIYAIPTNIQYNLDDFHRERINGQLTLQWRPFDNLTATVDYTYAENQQNYQHQDLSAYSLTLVVQLEKANG</sequence>
<keyword evidence="2" id="KW-0472">Membrane</keyword>
<keyword evidence="5" id="KW-1185">Reference proteome</keyword>
<reference evidence="4 5" key="1">
    <citation type="submission" date="2023-01" db="EMBL/GenBank/DDBJ databases">
        <title>Psychrosphaera sp. nov., isolated from marine algae.</title>
        <authorList>
            <person name="Bayburt H."/>
            <person name="Choi B.J."/>
            <person name="Kim J.M."/>
            <person name="Choi D.G."/>
            <person name="Jeon C.O."/>
        </authorList>
    </citation>
    <scope>NUCLEOTIDE SEQUENCE [LARGE SCALE GENOMIC DNA]</scope>
    <source>
        <strain evidence="4 5">G1-22</strain>
    </source>
</reference>
<protein>
    <recommendedName>
        <fullName evidence="6">TonB-dependent receptor-like beta-barrel domain-containing protein</fullName>
    </recommendedName>
</protein>
<dbReference type="Proteomes" id="UP001528411">
    <property type="component" value="Unassembled WGS sequence"/>
</dbReference>
<gene>
    <name evidence="4" type="ORF">PN838_23770</name>
</gene>
<comment type="caution">
    <text evidence="4">The sequence shown here is derived from an EMBL/GenBank/DDBJ whole genome shotgun (WGS) entry which is preliminary data.</text>
</comment>
<dbReference type="RefSeq" id="WP_272182233.1">
    <property type="nucleotide sequence ID" value="NZ_JAQOMS010000002.1"/>
</dbReference>
<dbReference type="SUPFAM" id="SSF56935">
    <property type="entry name" value="Porins"/>
    <property type="match status" value="1"/>
</dbReference>
<comment type="subcellular location">
    <subcellularLocation>
        <location evidence="1">Cell outer membrane</location>
    </subcellularLocation>
</comment>
<dbReference type="PANTHER" id="PTHR40980:SF3">
    <property type="entry name" value="TONB-DEPENDENT RECEPTOR-LIKE BETA-BARREL DOMAIN-CONTAINING PROTEIN"/>
    <property type="match status" value="1"/>
</dbReference>
<organism evidence="4 5">
    <name type="scientific">Psychrosphaera algicola</name>
    <dbReference type="NCBI Taxonomy" id="3023714"/>
    <lineage>
        <taxon>Bacteria</taxon>
        <taxon>Pseudomonadati</taxon>
        <taxon>Pseudomonadota</taxon>
        <taxon>Gammaproteobacteria</taxon>
        <taxon>Alteromonadales</taxon>
        <taxon>Pseudoalteromonadaceae</taxon>
        <taxon>Psychrosphaera</taxon>
    </lineage>
</organism>
<name>A0ABT5FJ45_9GAMM</name>
<evidence type="ECO:0000256" key="2">
    <source>
        <dbReference type="ARBA" id="ARBA00023136"/>
    </source>
</evidence>
<evidence type="ECO:0000313" key="5">
    <source>
        <dbReference type="Proteomes" id="UP001528411"/>
    </source>
</evidence>
<dbReference type="PANTHER" id="PTHR40980">
    <property type="entry name" value="PLUG DOMAIN-CONTAINING PROTEIN"/>
    <property type="match status" value="1"/>
</dbReference>
<proteinExistence type="predicted"/>
<dbReference type="Gene3D" id="2.40.170.20">
    <property type="entry name" value="TonB-dependent receptor, beta-barrel domain"/>
    <property type="match status" value="1"/>
</dbReference>
<evidence type="ECO:0000313" key="4">
    <source>
        <dbReference type="EMBL" id="MDC2891207.1"/>
    </source>
</evidence>
<dbReference type="InterPro" id="IPR036942">
    <property type="entry name" value="Beta-barrel_TonB_sf"/>
</dbReference>
<keyword evidence="3" id="KW-0998">Cell outer membrane</keyword>